<feature type="transmembrane region" description="Helical" evidence="4">
    <location>
        <begin position="292"/>
        <end position="314"/>
    </location>
</feature>
<feature type="transmembrane region" description="Helical" evidence="4">
    <location>
        <begin position="76"/>
        <end position="93"/>
    </location>
</feature>
<feature type="transmembrane region" description="Helical" evidence="4">
    <location>
        <begin position="381"/>
        <end position="403"/>
    </location>
</feature>
<feature type="transmembrane region" description="Helical" evidence="4">
    <location>
        <begin position="142"/>
        <end position="161"/>
    </location>
</feature>
<feature type="transmembrane region" description="Helical" evidence="4">
    <location>
        <begin position="99"/>
        <end position="121"/>
    </location>
</feature>
<dbReference type="InterPro" id="IPR036259">
    <property type="entry name" value="MFS_trans_sf"/>
</dbReference>
<evidence type="ECO:0000313" key="5">
    <source>
        <dbReference type="EMBL" id="KAL1375730.1"/>
    </source>
</evidence>
<gene>
    <name evidence="5" type="ORF">pipiens_017327</name>
</gene>
<dbReference type="GO" id="GO:0005886">
    <property type="term" value="C:plasma membrane"/>
    <property type="evidence" value="ECO:0007669"/>
    <property type="project" value="UniProtKB-UniRule"/>
</dbReference>
<evidence type="ECO:0000256" key="3">
    <source>
        <dbReference type="SAM" id="MobiDB-lite"/>
    </source>
</evidence>
<dbReference type="AlphaFoldDB" id="A0ABD1CH52"/>
<keyword evidence="4" id="KW-0812">Transmembrane</keyword>
<dbReference type="PANTHER" id="PTHR10686">
    <property type="entry name" value="FOLATE TRANSPORTER"/>
    <property type="match status" value="1"/>
</dbReference>
<keyword evidence="2 4" id="KW-0472">Membrane</keyword>
<evidence type="ECO:0000256" key="4">
    <source>
        <dbReference type="SAM" id="Phobius"/>
    </source>
</evidence>
<dbReference type="EMBL" id="JBEHCU010012253">
    <property type="protein sequence ID" value="KAL1375730.1"/>
    <property type="molecule type" value="Genomic_DNA"/>
</dbReference>
<name>A0ABD1CH52_CULPP</name>
<evidence type="ECO:0000256" key="2">
    <source>
        <dbReference type="PIRNR" id="PIRNR028739"/>
    </source>
</evidence>
<proteinExistence type="inferred from homology"/>
<keyword evidence="2" id="KW-0813">Transport</keyword>
<feature type="region of interest" description="Disordered" evidence="3">
    <location>
        <begin position="195"/>
        <end position="230"/>
    </location>
</feature>
<evidence type="ECO:0000313" key="6">
    <source>
        <dbReference type="Proteomes" id="UP001562425"/>
    </source>
</evidence>
<feature type="transmembrane region" description="Helical" evidence="4">
    <location>
        <begin position="415"/>
        <end position="439"/>
    </location>
</feature>
<comment type="caution">
    <text evidence="5">The sequence shown here is derived from an EMBL/GenBank/DDBJ whole genome shotgun (WGS) entry which is preliminary data.</text>
</comment>
<accession>A0ABD1CH52</accession>
<dbReference type="Gene3D" id="1.20.1250.20">
    <property type="entry name" value="MFS general substrate transporter like domains"/>
    <property type="match status" value="1"/>
</dbReference>
<dbReference type="Pfam" id="PF01770">
    <property type="entry name" value="Folate_carrier"/>
    <property type="match status" value="1"/>
</dbReference>
<feature type="transmembrane region" description="Helical" evidence="4">
    <location>
        <begin position="167"/>
        <end position="185"/>
    </location>
</feature>
<keyword evidence="6" id="KW-1185">Reference proteome</keyword>
<sequence>MRDIKWHTIAAMLSMFGFLKDFRPSDPFIVQFLNSSWHNLTKEQITQDLFPVGTYSYGTQLVLTFLITDYFRYKPLIILAGIAGILHWGLFIWGPSIFWLQVAQVLYGTFKAADVAFWSYIYARVEKCRYQKITSYTKSASLLGKFGAAVGSQILLAYGVVDYRDLFLISFAVQCCTTTIAIFLPSAPKSVYFNRAPPEKSDSPDQSTDSPEKPPRTSVSSEGTESPADPPAEHLGPLQLLWFHVRAAYSNFTVLRYSIWSALASCIYYQTMQYVQVLWSTVAGVRTRDLQYNGAVEAVLTMCGALITFSAGFVPSRALKVPNFLVGLGWITLLQGGILLGAALGHNLWICYGAHIGYSVLHSFVMTLLSAEIAKNICRDSFGLVFGINAAVGSILQIIFTLILVDGAKLFHRDIIGQFMVYSGVLGVLGVLFCVFAIVELRGVWRRLFSTFLWKISGKEKSKLNGTVCSVPGV</sequence>
<dbReference type="InterPro" id="IPR002666">
    <property type="entry name" value="Folate_carrier"/>
</dbReference>
<evidence type="ECO:0000256" key="1">
    <source>
        <dbReference type="ARBA" id="ARBA00005773"/>
    </source>
</evidence>
<protein>
    <submittedName>
        <fullName evidence="5">Uncharacterized protein</fullName>
    </submittedName>
</protein>
<dbReference type="Proteomes" id="UP001562425">
    <property type="component" value="Unassembled WGS sequence"/>
</dbReference>
<dbReference type="PANTHER" id="PTHR10686:SF18">
    <property type="entry name" value="IP11787P-RELATED"/>
    <property type="match status" value="1"/>
</dbReference>
<feature type="transmembrane region" description="Helical" evidence="4">
    <location>
        <begin position="349"/>
        <end position="369"/>
    </location>
</feature>
<feature type="transmembrane region" description="Helical" evidence="4">
    <location>
        <begin position="254"/>
        <end position="272"/>
    </location>
</feature>
<dbReference type="PIRSF" id="PIRSF028739">
    <property type="entry name" value="Folate_carrier"/>
    <property type="match status" value="1"/>
</dbReference>
<organism evidence="5 6">
    <name type="scientific">Culex pipiens pipiens</name>
    <name type="common">Northern house mosquito</name>
    <dbReference type="NCBI Taxonomy" id="38569"/>
    <lineage>
        <taxon>Eukaryota</taxon>
        <taxon>Metazoa</taxon>
        <taxon>Ecdysozoa</taxon>
        <taxon>Arthropoda</taxon>
        <taxon>Hexapoda</taxon>
        <taxon>Insecta</taxon>
        <taxon>Pterygota</taxon>
        <taxon>Neoptera</taxon>
        <taxon>Endopterygota</taxon>
        <taxon>Diptera</taxon>
        <taxon>Nematocera</taxon>
        <taxon>Culicoidea</taxon>
        <taxon>Culicidae</taxon>
        <taxon>Culicinae</taxon>
        <taxon>Culicini</taxon>
        <taxon>Culex</taxon>
        <taxon>Culex</taxon>
    </lineage>
</organism>
<dbReference type="NCBIfam" id="TIGR00806">
    <property type="entry name" value="rfc"/>
    <property type="match status" value="1"/>
</dbReference>
<reference evidence="5 6" key="1">
    <citation type="submission" date="2024-05" db="EMBL/GenBank/DDBJ databases">
        <title>Culex pipiens pipiens assembly and annotation.</title>
        <authorList>
            <person name="Alout H."/>
            <person name="Durand T."/>
        </authorList>
    </citation>
    <scope>NUCLEOTIDE SEQUENCE [LARGE SCALE GENOMIC DNA]</scope>
    <source>
        <strain evidence="5">HA-2024</strain>
        <tissue evidence="5">Whole body</tissue>
    </source>
</reference>
<feature type="transmembrane region" description="Helical" evidence="4">
    <location>
        <begin position="321"/>
        <end position="343"/>
    </location>
</feature>
<comment type="subcellular location">
    <subcellularLocation>
        <location evidence="2">Membrane</location>
        <topology evidence="2">Multi-pass membrane protein</topology>
    </subcellularLocation>
</comment>
<comment type="similarity">
    <text evidence="1 2">Belongs to the reduced folate carrier (RFC) transporter (TC 2.A.48) family.</text>
</comment>
<keyword evidence="4" id="KW-1133">Transmembrane helix</keyword>
<dbReference type="GO" id="GO:0051180">
    <property type="term" value="P:vitamin transport"/>
    <property type="evidence" value="ECO:0007669"/>
    <property type="project" value="UniProtKB-ARBA"/>
</dbReference>
<dbReference type="SUPFAM" id="SSF103473">
    <property type="entry name" value="MFS general substrate transporter"/>
    <property type="match status" value="1"/>
</dbReference>